<evidence type="ECO:0000256" key="4">
    <source>
        <dbReference type="ARBA" id="ARBA00022679"/>
    </source>
</evidence>
<dbReference type="InterPro" id="IPR004821">
    <property type="entry name" value="Cyt_trans-like"/>
</dbReference>
<reference evidence="13" key="1">
    <citation type="submission" date="2016-10" db="EMBL/GenBank/DDBJ databases">
        <authorList>
            <person name="Varghese N."/>
            <person name="Submissions S."/>
        </authorList>
    </citation>
    <scope>NUCLEOTIDE SEQUENCE [LARGE SCALE GENOMIC DNA]</scope>
    <source>
        <strain evidence="13">CGMCC 1.10369</strain>
    </source>
</reference>
<feature type="domain" description="Cytidyltransferase-like" evidence="11">
    <location>
        <begin position="6"/>
        <end position="165"/>
    </location>
</feature>
<comment type="catalytic activity">
    <reaction evidence="9 10">
        <text>nicotinate beta-D-ribonucleotide + ATP + H(+) = deamido-NAD(+) + diphosphate</text>
        <dbReference type="Rhea" id="RHEA:22860"/>
        <dbReference type="ChEBI" id="CHEBI:15378"/>
        <dbReference type="ChEBI" id="CHEBI:30616"/>
        <dbReference type="ChEBI" id="CHEBI:33019"/>
        <dbReference type="ChEBI" id="CHEBI:57502"/>
        <dbReference type="ChEBI" id="CHEBI:58437"/>
        <dbReference type="EC" id="2.7.7.18"/>
    </reaction>
</comment>
<keyword evidence="6 10" id="KW-0547">Nucleotide-binding</keyword>
<dbReference type="CDD" id="cd02165">
    <property type="entry name" value="NMNAT"/>
    <property type="match status" value="1"/>
</dbReference>
<comment type="function">
    <text evidence="1 10">Catalyzes the reversible adenylation of nicotinate mononucleotide (NaMN) to nicotinic acid adenine dinucleotide (NaAD).</text>
</comment>
<dbReference type="NCBIfam" id="NF000840">
    <property type="entry name" value="PRK00071.1-3"/>
    <property type="match status" value="1"/>
</dbReference>
<keyword evidence="7 10" id="KW-0067">ATP-binding</keyword>
<comment type="similarity">
    <text evidence="10">Belongs to the NadD family.</text>
</comment>
<name>A0A1H0BFG9_9BACI</name>
<dbReference type="InterPro" id="IPR005248">
    <property type="entry name" value="NadD/NMNAT"/>
</dbReference>
<dbReference type="OrthoDB" id="5295945at2"/>
<evidence type="ECO:0000256" key="7">
    <source>
        <dbReference type="ARBA" id="ARBA00022840"/>
    </source>
</evidence>
<dbReference type="HAMAP" id="MF_00244">
    <property type="entry name" value="NaMN_adenylyltr"/>
    <property type="match status" value="1"/>
</dbReference>
<dbReference type="NCBIfam" id="TIGR00482">
    <property type="entry name" value="nicotinate (nicotinamide) nucleotide adenylyltransferase"/>
    <property type="match status" value="1"/>
</dbReference>
<evidence type="ECO:0000256" key="1">
    <source>
        <dbReference type="ARBA" id="ARBA00002324"/>
    </source>
</evidence>
<keyword evidence="8 10" id="KW-0520">NAD</keyword>
<keyword evidence="3 10" id="KW-0662">Pyridine nucleotide biosynthesis</keyword>
<evidence type="ECO:0000259" key="11">
    <source>
        <dbReference type="Pfam" id="PF01467"/>
    </source>
</evidence>
<keyword evidence="4 10" id="KW-0808">Transferase</keyword>
<dbReference type="SUPFAM" id="SSF52374">
    <property type="entry name" value="Nucleotidylyl transferase"/>
    <property type="match status" value="1"/>
</dbReference>
<dbReference type="NCBIfam" id="TIGR00125">
    <property type="entry name" value="cyt_tran_rel"/>
    <property type="match status" value="1"/>
</dbReference>
<dbReference type="STRING" id="745820.SAMN04488053_101869"/>
<accession>A0A1H0BFG9</accession>
<proteinExistence type="inferred from homology"/>
<dbReference type="Proteomes" id="UP000198778">
    <property type="component" value="Unassembled WGS sequence"/>
</dbReference>
<dbReference type="UniPathway" id="UPA00253">
    <property type="reaction ID" value="UER00332"/>
</dbReference>
<evidence type="ECO:0000256" key="5">
    <source>
        <dbReference type="ARBA" id="ARBA00022695"/>
    </source>
</evidence>
<dbReference type="AlphaFoldDB" id="A0A1H0BFG9"/>
<comment type="pathway">
    <text evidence="2 10">Cofactor biosynthesis; NAD(+) biosynthesis; deamido-NAD(+) from nicotinate D-ribonucleotide: step 1/1.</text>
</comment>
<dbReference type="Pfam" id="PF01467">
    <property type="entry name" value="CTP_transf_like"/>
    <property type="match status" value="1"/>
</dbReference>
<evidence type="ECO:0000256" key="6">
    <source>
        <dbReference type="ARBA" id="ARBA00022741"/>
    </source>
</evidence>
<gene>
    <name evidence="10" type="primary">nadD</name>
    <name evidence="12" type="ORF">SAMN04488053_101869</name>
</gene>
<keyword evidence="13" id="KW-1185">Reference proteome</keyword>
<dbReference type="PANTHER" id="PTHR39321">
    <property type="entry name" value="NICOTINATE-NUCLEOTIDE ADENYLYLTRANSFERASE-RELATED"/>
    <property type="match status" value="1"/>
</dbReference>
<protein>
    <recommendedName>
        <fullName evidence="10">Probable nicotinate-nucleotide adenylyltransferase</fullName>
        <ecNumber evidence="10">2.7.7.18</ecNumber>
    </recommendedName>
    <alternativeName>
        <fullName evidence="10">Deamido-NAD(+) diphosphorylase</fullName>
    </alternativeName>
    <alternativeName>
        <fullName evidence="10">Deamido-NAD(+) pyrophosphorylase</fullName>
    </alternativeName>
    <alternativeName>
        <fullName evidence="10">Nicotinate mononucleotide adenylyltransferase</fullName>
        <shortName evidence="10">NaMN adenylyltransferase</shortName>
    </alternativeName>
</protein>
<dbReference type="GO" id="GO:0005524">
    <property type="term" value="F:ATP binding"/>
    <property type="evidence" value="ECO:0007669"/>
    <property type="project" value="UniProtKB-KW"/>
</dbReference>
<dbReference type="GO" id="GO:0009435">
    <property type="term" value="P:NAD+ biosynthetic process"/>
    <property type="evidence" value="ECO:0007669"/>
    <property type="project" value="UniProtKB-UniRule"/>
</dbReference>
<sequence>MKKIGILGGTFDPPHIGHLAMAEEARIKFALDEIWWMPNRLPPHKSLTGTTEKQRIEMVEQMVRLSPAFVLCLNEMERKGPSYTIDTFSELQTEFPEHDFYFIMGGDSYETFHLWHGFKKLQEMLAFIVMERPGTQTSEVRPQDFKSIHFLERIQLDISSTSIRNSIKEGTWNRFLVTEGVAEVIKEHQLYE</sequence>
<evidence type="ECO:0000256" key="3">
    <source>
        <dbReference type="ARBA" id="ARBA00022642"/>
    </source>
</evidence>
<dbReference type="InterPro" id="IPR014729">
    <property type="entry name" value="Rossmann-like_a/b/a_fold"/>
</dbReference>
<dbReference type="Gene3D" id="3.40.50.620">
    <property type="entry name" value="HUPs"/>
    <property type="match status" value="1"/>
</dbReference>
<dbReference type="EMBL" id="FNIL01000001">
    <property type="protein sequence ID" value="SDN44407.1"/>
    <property type="molecule type" value="Genomic_DNA"/>
</dbReference>
<evidence type="ECO:0000313" key="13">
    <source>
        <dbReference type="Proteomes" id="UP000198778"/>
    </source>
</evidence>
<organism evidence="12 13">
    <name type="scientific">Alkalicoccus daliensis</name>
    <dbReference type="NCBI Taxonomy" id="745820"/>
    <lineage>
        <taxon>Bacteria</taxon>
        <taxon>Bacillati</taxon>
        <taxon>Bacillota</taxon>
        <taxon>Bacilli</taxon>
        <taxon>Bacillales</taxon>
        <taxon>Bacillaceae</taxon>
        <taxon>Alkalicoccus</taxon>
    </lineage>
</organism>
<dbReference type="RefSeq" id="WP_090840888.1">
    <property type="nucleotide sequence ID" value="NZ_FNIL01000001.1"/>
</dbReference>
<dbReference type="EC" id="2.7.7.18" evidence="10"/>
<evidence type="ECO:0000256" key="2">
    <source>
        <dbReference type="ARBA" id="ARBA00005019"/>
    </source>
</evidence>
<evidence type="ECO:0000256" key="8">
    <source>
        <dbReference type="ARBA" id="ARBA00023027"/>
    </source>
</evidence>
<dbReference type="GO" id="GO:0004515">
    <property type="term" value="F:nicotinate-nucleotide adenylyltransferase activity"/>
    <property type="evidence" value="ECO:0007669"/>
    <property type="project" value="UniProtKB-UniRule"/>
</dbReference>
<evidence type="ECO:0000256" key="10">
    <source>
        <dbReference type="HAMAP-Rule" id="MF_00244"/>
    </source>
</evidence>
<keyword evidence="5 10" id="KW-0548">Nucleotidyltransferase</keyword>
<dbReference type="PANTHER" id="PTHR39321:SF3">
    <property type="entry name" value="PHOSPHOPANTETHEINE ADENYLYLTRANSFERASE"/>
    <property type="match status" value="1"/>
</dbReference>
<evidence type="ECO:0000313" key="12">
    <source>
        <dbReference type="EMBL" id="SDN44407.1"/>
    </source>
</evidence>
<evidence type="ECO:0000256" key="9">
    <source>
        <dbReference type="ARBA" id="ARBA00048721"/>
    </source>
</evidence>